<dbReference type="RefSeq" id="WP_043101045.1">
    <property type="nucleotide sequence ID" value="NZ_JACHET010000001.1"/>
</dbReference>
<dbReference type="STRING" id="1543381.LF63_0108595"/>
<dbReference type="InterPro" id="IPR036388">
    <property type="entry name" value="WH-like_DNA-bd_sf"/>
</dbReference>
<evidence type="ECO:0000256" key="1">
    <source>
        <dbReference type="ARBA" id="ARBA00009437"/>
    </source>
</evidence>
<keyword evidence="4" id="KW-0010">Activator</keyword>
<evidence type="ECO:0000256" key="3">
    <source>
        <dbReference type="ARBA" id="ARBA00023125"/>
    </source>
</evidence>
<dbReference type="Proteomes" id="UP000029708">
    <property type="component" value="Unassembled WGS sequence"/>
</dbReference>
<dbReference type="PANTHER" id="PTHR30346:SF26">
    <property type="entry name" value="HYDROGEN PEROXIDE-INDUCIBLE GENES ACTIVATOR"/>
    <property type="match status" value="1"/>
</dbReference>
<protein>
    <submittedName>
        <fullName evidence="8">LysR family hydrogen peroxide-inducible transcriptional activator</fullName>
    </submittedName>
    <submittedName>
        <fullName evidence="7">LysR family transcriptional regulator</fullName>
    </submittedName>
</protein>
<dbReference type="PANTHER" id="PTHR30346">
    <property type="entry name" value="TRANSCRIPTIONAL DUAL REGULATOR HCAR-RELATED"/>
    <property type="match status" value="1"/>
</dbReference>
<comment type="caution">
    <text evidence="7">The sequence shown here is derived from an EMBL/GenBank/DDBJ whole genome shotgun (WGS) entry which is preliminary data.</text>
</comment>
<dbReference type="Gene3D" id="3.40.190.10">
    <property type="entry name" value="Periplasmic binding protein-like II"/>
    <property type="match status" value="2"/>
</dbReference>
<dbReference type="HOGENOM" id="CLU_039613_6_4_6"/>
<evidence type="ECO:0000256" key="4">
    <source>
        <dbReference type="ARBA" id="ARBA00023159"/>
    </source>
</evidence>
<dbReference type="GO" id="GO:0003700">
    <property type="term" value="F:DNA-binding transcription factor activity"/>
    <property type="evidence" value="ECO:0007669"/>
    <property type="project" value="InterPro"/>
</dbReference>
<dbReference type="SUPFAM" id="SSF46785">
    <property type="entry name" value="Winged helix' DNA-binding domain"/>
    <property type="match status" value="1"/>
</dbReference>
<keyword evidence="9" id="KW-1185">Reference proteome</keyword>
<dbReference type="GO" id="GO:0003677">
    <property type="term" value="F:DNA binding"/>
    <property type="evidence" value="ECO:0007669"/>
    <property type="project" value="UniProtKB-KW"/>
</dbReference>
<evidence type="ECO:0000256" key="5">
    <source>
        <dbReference type="ARBA" id="ARBA00023163"/>
    </source>
</evidence>
<comment type="similarity">
    <text evidence="1">Belongs to the LysR transcriptional regulatory family.</text>
</comment>
<dbReference type="Proteomes" id="UP000560000">
    <property type="component" value="Unassembled WGS sequence"/>
</dbReference>
<keyword evidence="3" id="KW-0238">DNA-binding</keyword>
<keyword evidence="5" id="KW-0804">Transcription</keyword>
<dbReference type="Pfam" id="PF03466">
    <property type="entry name" value="LysR_substrate"/>
    <property type="match status" value="1"/>
</dbReference>
<dbReference type="PROSITE" id="PS50931">
    <property type="entry name" value="HTH_LYSR"/>
    <property type="match status" value="1"/>
</dbReference>
<evidence type="ECO:0000256" key="2">
    <source>
        <dbReference type="ARBA" id="ARBA00023015"/>
    </source>
</evidence>
<dbReference type="AlphaFoldDB" id="A0A099CZ87"/>
<evidence type="ECO:0000259" key="6">
    <source>
        <dbReference type="PROSITE" id="PS50931"/>
    </source>
</evidence>
<dbReference type="Gene3D" id="1.10.10.10">
    <property type="entry name" value="Winged helix-like DNA-binding domain superfamily/Winged helix DNA-binding domain"/>
    <property type="match status" value="1"/>
</dbReference>
<dbReference type="EMBL" id="JROI01000010">
    <property type="protein sequence ID" value="KGI78350.1"/>
    <property type="molecule type" value="Genomic_DNA"/>
</dbReference>
<dbReference type="InterPro" id="IPR000847">
    <property type="entry name" value="LysR_HTH_N"/>
</dbReference>
<evidence type="ECO:0000313" key="9">
    <source>
        <dbReference type="Proteomes" id="UP000029708"/>
    </source>
</evidence>
<dbReference type="OrthoDB" id="9775392at2"/>
<dbReference type="Pfam" id="PF00126">
    <property type="entry name" value="HTH_1"/>
    <property type="match status" value="1"/>
</dbReference>
<proteinExistence type="inferred from homology"/>
<name>A0A099CZ87_9GAMM</name>
<feature type="domain" description="HTH lysR-type" evidence="6">
    <location>
        <begin position="13"/>
        <end position="70"/>
    </location>
</feature>
<accession>A0A099CZ87</accession>
<organism evidence="7 9">
    <name type="scientific">Oleiagrimonas soli</name>
    <dbReference type="NCBI Taxonomy" id="1543381"/>
    <lineage>
        <taxon>Bacteria</taxon>
        <taxon>Pseudomonadati</taxon>
        <taxon>Pseudomonadota</taxon>
        <taxon>Gammaproteobacteria</taxon>
        <taxon>Lysobacterales</taxon>
        <taxon>Rhodanobacteraceae</taxon>
        <taxon>Oleiagrimonas</taxon>
    </lineage>
</organism>
<gene>
    <name evidence="8" type="ORF">HNQ86_000494</name>
    <name evidence="7" type="ORF">LF63_0108595</name>
</gene>
<dbReference type="InterPro" id="IPR036390">
    <property type="entry name" value="WH_DNA-bd_sf"/>
</dbReference>
<evidence type="ECO:0000313" key="8">
    <source>
        <dbReference type="EMBL" id="MBB6183149.1"/>
    </source>
</evidence>
<dbReference type="GO" id="GO:0032993">
    <property type="term" value="C:protein-DNA complex"/>
    <property type="evidence" value="ECO:0007669"/>
    <property type="project" value="TreeGrafter"/>
</dbReference>
<dbReference type="InterPro" id="IPR005119">
    <property type="entry name" value="LysR_subst-bd"/>
</dbReference>
<dbReference type="FunFam" id="1.10.10.10:FF:000001">
    <property type="entry name" value="LysR family transcriptional regulator"/>
    <property type="match status" value="1"/>
</dbReference>
<dbReference type="EMBL" id="JACHET010000001">
    <property type="protein sequence ID" value="MBB6183149.1"/>
    <property type="molecule type" value="Genomic_DNA"/>
</dbReference>
<reference evidence="8 10" key="2">
    <citation type="submission" date="2020-08" db="EMBL/GenBank/DDBJ databases">
        <title>Genomic Encyclopedia of Type Strains, Phase IV (KMG-IV): sequencing the most valuable type-strain genomes for metagenomic binning, comparative biology and taxonomic classification.</title>
        <authorList>
            <person name="Goeker M."/>
        </authorList>
    </citation>
    <scope>NUCLEOTIDE SEQUENCE [LARGE SCALE GENOMIC DNA]</scope>
    <source>
        <strain evidence="8 10">DSM 107085</strain>
    </source>
</reference>
<dbReference type="SUPFAM" id="SSF53850">
    <property type="entry name" value="Periplasmic binding protein-like II"/>
    <property type="match status" value="1"/>
</dbReference>
<keyword evidence="2" id="KW-0805">Transcription regulation</keyword>
<sequence>MQHAKISMALSAVSLRDLALVQAVAREGSFARASARMHISPSGLSHQIQKVEQALDVTLFERGSRNTLLTTTGHRLLVQIDAILHAAEDLERAALDGAAAFGGELRLGVPASLGPYLLPHLIEPFPQRFPGARLALSEGKLRGLLRRLQEGELDAVLAPPTSAGHRGLTSSALFFEPYELLLNAAHPLAERASIALHELDAEQATLMAEAHDAEMQDALGARGANSDEGQIQDVSLESLATLVVLRGGYTLVPLLAHARLASIPRLTLARIDGDVPGRDVRLYWRQASPWQSDLEAFGDLIRALAATLPGLRVRDERDT</sequence>
<reference evidence="7 9" key="1">
    <citation type="submission" date="2014-09" db="EMBL/GenBank/DDBJ databases">
        <title>Xanthomonadaceae 3.5X direct submission.</title>
        <authorList>
            <person name="Fang T."/>
            <person name="Wang H."/>
        </authorList>
    </citation>
    <scope>NUCLEOTIDE SEQUENCE [LARGE SCALE GENOMIC DNA]</scope>
    <source>
        <strain evidence="7 9">3.5X</strain>
    </source>
</reference>
<evidence type="ECO:0000313" key="10">
    <source>
        <dbReference type="Proteomes" id="UP000560000"/>
    </source>
</evidence>
<evidence type="ECO:0000313" key="7">
    <source>
        <dbReference type="EMBL" id="KGI78350.1"/>
    </source>
</evidence>